<sequence length="227" mass="26614">MKSKIEEKNKAIELRRQGFSYSEILKQIPVAKSSLSLWLRSVKLAKRQTQRLTEKRLAAVIRGGARKRDQRIILTKQIKDKARDEIGILSKRELWLIGIALYWAEGSKEKMSKSSKVLFSNSDPYMIKIFIRWLIEAIKLPQEKISFNIVLHKNNKHRIQEVNNYWLKHTGFTSKSFGNMYFKKNIILTKRKNIGENYFGLLRVGVRESSTLNRKIQGWTEGIYLTN</sequence>
<evidence type="ECO:0000313" key="2">
    <source>
        <dbReference type="Proteomes" id="UP000176774"/>
    </source>
</evidence>
<evidence type="ECO:0000313" key="1">
    <source>
        <dbReference type="EMBL" id="OGZ72601.1"/>
    </source>
</evidence>
<comment type="caution">
    <text evidence="1">The sequence shown here is derived from an EMBL/GenBank/DDBJ whole genome shotgun (WGS) entry which is preliminary data.</text>
</comment>
<dbReference type="AlphaFoldDB" id="A0A1G2IDF7"/>
<organism evidence="1 2">
    <name type="scientific">Candidatus Staskawiczbacteria bacterium RIFCSPLOWO2_01_FULL_38_12b</name>
    <dbReference type="NCBI Taxonomy" id="1802214"/>
    <lineage>
        <taxon>Bacteria</taxon>
        <taxon>Candidatus Staskawicziibacteriota</taxon>
    </lineage>
</organism>
<proteinExistence type="predicted"/>
<dbReference type="EMBL" id="MHPA01000024">
    <property type="protein sequence ID" value="OGZ72601.1"/>
    <property type="molecule type" value="Genomic_DNA"/>
</dbReference>
<gene>
    <name evidence="1" type="ORF">A2908_03610</name>
</gene>
<name>A0A1G2IDF7_9BACT</name>
<reference evidence="1 2" key="1">
    <citation type="journal article" date="2016" name="Nat. Commun.">
        <title>Thousands of microbial genomes shed light on interconnected biogeochemical processes in an aquifer system.</title>
        <authorList>
            <person name="Anantharaman K."/>
            <person name="Brown C.T."/>
            <person name="Hug L.A."/>
            <person name="Sharon I."/>
            <person name="Castelle C.J."/>
            <person name="Probst A.J."/>
            <person name="Thomas B.C."/>
            <person name="Singh A."/>
            <person name="Wilkins M.J."/>
            <person name="Karaoz U."/>
            <person name="Brodie E.L."/>
            <person name="Williams K.H."/>
            <person name="Hubbard S.S."/>
            <person name="Banfield J.F."/>
        </authorList>
    </citation>
    <scope>NUCLEOTIDE SEQUENCE [LARGE SCALE GENOMIC DNA]</scope>
</reference>
<protein>
    <submittedName>
        <fullName evidence="1">Uncharacterized protein</fullName>
    </submittedName>
</protein>
<accession>A0A1G2IDF7</accession>
<dbReference type="Proteomes" id="UP000176774">
    <property type="component" value="Unassembled WGS sequence"/>
</dbReference>
<dbReference type="STRING" id="1802214.A2908_03610"/>